<sequence>MEGFIFWRLSGRSRGDGITKAFLLQSKRVFVAREDDDVSRVISGDDDEVEGEALMGVAIGVKVVGDDSSVLADLDLNRSKNLCCITEAKSLPPFYLAGTCLGLKTEAYCQKQLLSFPFTTLVHVGIYDYYY</sequence>
<protein>
    <submittedName>
        <fullName evidence="1">Uncharacterized protein</fullName>
    </submittedName>
</protein>
<dbReference type="EMBL" id="CP144699">
    <property type="protein sequence ID" value="WVZ19302.1"/>
    <property type="molecule type" value="Genomic_DNA"/>
</dbReference>
<keyword evidence="2" id="KW-1185">Reference proteome</keyword>
<proteinExistence type="predicted"/>
<gene>
    <name evidence="1" type="ORF">V8G54_006624</name>
</gene>
<dbReference type="AlphaFoldDB" id="A0AAQ3P294"/>
<evidence type="ECO:0000313" key="2">
    <source>
        <dbReference type="Proteomes" id="UP001374535"/>
    </source>
</evidence>
<evidence type="ECO:0000313" key="1">
    <source>
        <dbReference type="EMBL" id="WVZ19302.1"/>
    </source>
</evidence>
<organism evidence="1 2">
    <name type="scientific">Vigna mungo</name>
    <name type="common">Black gram</name>
    <name type="synonym">Phaseolus mungo</name>
    <dbReference type="NCBI Taxonomy" id="3915"/>
    <lineage>
        <taxon>Eukaryota</taxon>
        <taxon>Viridiplantae</taxon>
        <taxon>Streptophyta</taxon>
        <taxon>Embryophyta</taxon>
        <taxon>Tracheophyta</taxon>
        <taxon>Spermatophyta</taxon>
        <taxon>Magnoliopsida</taxon>
        <taxon>eudicotyledons</taxon>
        <taxon>Gunneridae</taxon>
        <taxon>Pentapetalae</taxon>
        <taxon>rosids</taxon>
        <taxon>fabids</taxon>
        <taxon>Fabales</taxon>
        <taxon>Fabaceae</taxon>
        <taxon>Papilionoideae</taxon>
        <taxon>50 kb inversion clade</taxon>
        <taxon>NPAAA clade</taxon>
        <taxon>indigoferoid/millettioid clade</taxon>
        <taxon>Phaseoleae</taxon>
        <taxon>Vigna</taxon>
    </lineage>
</organism>
<dbReference type="Proteomes" id="UP001374535">
    <property type="component" value="Chromosome 2"/>
</dbReference>
<name>A0AAQ3P294_VIGMU</name>
<accession>A0AAQ3P294</accession>
<reference evidence="1 2" key="1">
    <citation type="journal article" date="2023" name="Life. Sci Alliance">
        <title>Evolutionary insights into 3D genome organization and epigenetic landscape of Vigna mungo.</title>
        <authorList>
            <person name="Junaid A."/>
            <person name="Singh B."/>
            <person name="Bhatia S."/>
        </authorList>
    </citation>
    <scope>NUCLEOTIDE SEQUENCE [LARGE SCALE GENOMIC DNA]</scope>
    <source>
        <strain evidence="1">Urdbean</strain>
    </source>
</reference>